<name>A0A9X9XKF1_9PROT</name>
<keyword evidence="3" id="KW-1185">Reference proteome</keyword>
<dbReference type="EMBL" id="JAAEDL010000061">
    <property type="protein sequence ID" value="MBR0684187.1"/>
    <property type="molecule type" value="Genomic_DNA"/>
</dbReference>
<keyword evidence="1" id="KW-0472">Membrane</keyword>
<reference evidence="2" key="1">
    <citation type="submission" date="2020-01" db="EMBL/GenBank/DDBJ databases">
        <authorList>
            <person name="Rat A."/>
        </authorList>
    </citation>
    <scope>NUCLEOTIDE SEQUENCE</scope>
    <source>
        <strain evidence="2">LMG 31228</strain>
    </source>
</reference>
<evidence type="ECO:0000313" key="2">
    <source>
        <dbReference type="EMBL" id="MBR0684187.1"/>
    </source>
</evidence>
<accession>A0A9X9XKF1</accession>
<feature type="transmembrane region" description="Helical" evidence="1">
    <location>
        <begin position="72"/>
        <end position="98"/>
    </location>
</feature>
<protein>
    <submittedName>
        <fullName evidence="2">Uncharacterized protein</fullName>
    </submittedName>
</protein>
<feature type="transmembrane region" description="Helical" evidence="1">
    <location>
        <begin position="45"/>
        <end position="65"/>
    </location>
</feature>
<organism evidence="2 3">
    <name type="scientific">Neoroseomonas eburnea</name>
    <dbReference type="NCBI Taxonomy" id="1346889"/>
    <lineage>
        <taxon>Bacteria</taxon>
        <taxon>Pseudomonadati</taxon>
        <taxon>Pseudomonadota</taxon>
        <taxon>Alphaproteobacteria</taxon>
        <taxon>Acetobacterales</taxon>
        <taxon>Acetobacteraceae</taxon>
        <taxon>Neoroseomonas</taxon>
    </lineage>
</organism>
<sequence>MGTLLNSPFLRTALAADAMASGAMGVALALAPGAIGMITNLPAKLLLGAGLFLLPYAVAVAWMATRAVLPRAMLWVLVAGNLLWALESAALPLLGFVAPNGLGIAFLAVQAAAVAVFAELYIVALRRAGRVA</sequence>
<proteinExistence type="predicted"/>
<evidence type="ECO:0000256" key="1">
    <source>
        <dbReference type="SAM" id="Phobius"/>
    </source>
</evidence>
<reference evidence="2" key="2">
    <citation type="journal article" date="2021" name="Syst. Appl. Microbiol.">
        <title>Roseomonas hellenica sp. nov., isolated from roots of wild-growing Alkanna tinctoria.</title>
        <authorList>
            <person name="Rat A."/>
            <person name="Naranjo H.D."/>
            <person name="Lebbe L."/>
            <person name="Cnockaert M."/>
            <person name="Krigas N."/>
            <person name="Grigoriadou K."/>
            <person name="Maloupa E."/>
            <person name="Willems A."/>
        </authorList>
    </citation>
    <scope>NUCLEOTIDE SEQUENCE</scope>
    <source>
        <strain evidence="2">LMG 31228</strain>
    </source>
</reference>
<feature type="transmembrane region" description="Helical" evidence="1">
    <location>
        <begin position="104"/>
        <end position="124"/>
    </location>
</feature>
<comment type="caution">
    <text evidence="2">The sequence shown here is derived from an EMBL/GenBank/DDBJ whole genome shotgun (WGS) entry which is preliminary data.</text>
</comment>
<dbReference type="Proteomes" id="UP001138709">
    <property type="component" value="Unassembled WGS sequence"/>
</dbReference>
<gene>
    <name evidence="2" type="ORF">GXW74_27225</name>
</gene>
<keyword evidence="1" id="KW-0812">Transmembrane</keyword>
<keyword evidence="1" id="KW-1133">Transmembrane helix</keyword>
<evidence type="ECO:0000313" key="3">
    <source>
        <dbReference type="Proteomes" id="UP001138709"/>
    </source>
</evidence>
<dbReference type="AlphaFoldDB" id="A0A9X9XKF1"/>
<dbReference type="RefSeq" id="WP_211850001.1">
    <property type="nucleotide sequence ID" value="NZ_JAAEDL010000061.1"/>
</dbReference>
<feature type="transmembrane region" description="Helical" evidence="1">
    <location>
        <begin position="12"/>
        <end position="39"/>
    </location>
</feature>